<reference evidence="2" key="1">
    <citation type="journal article" date="2023" name="Mol. Phylogenet. Evol.">
        <title>Genome-scale phylogeny and comparative genomics of the fungal order Sordariales.</title>
        <authorList>
            <person name="Hensen N."/>
            <person name="Bonometti L."/>
            <person name="Westerberg I."/>
            <person name="Brannstrom I.O."/>
            <person name="Guillou S."/>
            <person name="Cros-Aarteil S."/>
            <person name="Calhoun S."/>
            <person name="Haridas S."/>
            <person name="Kuo A."/>
            <person name="Mondo S."/>
            <person name="Pangilinan J."/>
            <person name="Riley R."/>
            <person name="LaButti K."/>
            <person name="Andreopoulos B."/>
            <person name="Lipzen A."/>
            <person name="Chen C."/>
            <person name="Yan M."/>
            <person name="Daum C."/>
            <person name="Ng V."/>
            <person name="Clum A."/>
            <person name="Steindorff A."/>
            <person name="Ohm R.A."/>
            <person name="Martin F."/>
            <person name="Silar P."/>
            <person name="Natvig D.O."/>
            <person name="Lalanne C."/>
            <person name="Gautier V."/>
            <person name="Ament-Velasquez S.L."/>
            <person name="Kruys A."/>
            <person name="Hutchinson M.I."/>
            <person name="Powell A.J."/>
            <person name="Barry K."/>
            <person name="Miller A.N."/>
            <person name="Grigoriev I.V."/>
            <person name="Debuchy R."/>
            <person name="Gladieux P."/>
            <person name="Hiltunen Thoren M."/>
            <person name="Johannesson H."/>
        </authorList>
    </citation>
    <scope>NUCLEOTIDE SEQUENCE</scope>
    <source>
        <strain evidence="2">CBS 232.78</strain>
    </source>
</reference>
<evidence type="ECO:0000313" key="2">
    <source>
        <dbReference type="EMBL" id="KAK3385332.1"/>
    </source>
</evidence>
<feature type="region of interest" description="Disordered" evidence="1">
    <location>
        <begin position="317"/>
        <end position="341"/>
    </location>
</feature>
<feature type="compositionally biased region" description="Polar residues" evidence="1">
    <location>
        <begin position="159"/>
        <end position="169"/>
    </location>
</feature>
<reference evidence="2" key="2">
    <citation type="submission" date="2023-06" db="EMBL/GenBank/DDBJ databases">
        <authorList>
            <consortium name="Lawrence Berkeley National Laboratory"/>
            <person name="Haridas S."/>
            <person name="Hensen N."/>
            <person name="Bonometti L."/>
            <person name="Westerberg I."/>
            <person name="Brannstrom I.O."/>
            <person name="Guillou S."/>
            <person name="Cros-Aarteil S."/>
            <person name="Calhoun S."/>
            <person name="Kuo A."/>
            <person name="Mondo S."/>
            <person name="Pangilinan J."/>
            <person name="Riley R."/>
            <person name="LaButti K."/>
            <person name="Andreopoulos B."/>
            <person name="Lipzen A."/>
            <person name="Chen C."/>
            <person name="Yanf M."/>
            <person name="Daum C."/>
            <person name="Ng V."/>
            <person name="Clum A."/>
            <person name="Steindorff A."/>
            <person name="Ohm R."/>
            <person name="Martin F."/>
            <person name="Silar P."/>
            <person name="Natvig D."/>
            <person name="Lalanne C."/>
            <person name="Gautier V."/>
            <person name="Ament-velasquez S.L."/>
            <person name="Kruys A."/>
            <person name="Hutchinson M.I."/>
            <person name="Powell A.J."/>
            <person name="Barry K."/>
            <person name="Miller A.N."/>
            <person name="Grigoriev I.V."/>
            <person name="Debuchy R."/>
            <person name="Gladieux P."/>
            <person name="Thoren M.H."/>
            <person name="Johannesson H."/>
        </authorList>
    </citation>
    <scope>NUCLEOTIDE SEQUENCE</scope>
    <source>
        <strain evidence="2">CBS 232.78</strain>
    </source>
</reference>
<evidence type="ECO:0000256" key="1">
    <source>
        <dbReference type="SAM" id="MobiDB-lite"/>
    </source>
</evidence>
<dbReference type="AlphaFoldDB" id="A0AAE0NPI6"/>
<gene>
    <name evidence="2" type="ORF">B0H63DRAFT_449394</name>
</gene>
<keyword evidence="3" id="KW-1185">Reference proteome</keyword>
<protein>
    <submittedName>
        <fullName evidence="2">Uncharacterized protein</fullName>
    </submittedName>
</protein>
<organism evidence="2 3">
    <name type="scientific">Podospora didyma</name>
    <dbReference type="NCBI Taxonomy" id="330526"/>
    <lineage>
        <taxon>Eukaryota</taxon>
        <taxon>Fungi</taxon>
        <taxon>Dikarya</taxon>
        <taxon>Ascomycota</taxon>
        <taxon>Pezizomycotina</taxon>
        <taxon>Sordariomycetes</taxon>
        <taxon>Sordariomycetidae</taxon>
        <taxon>Sordariales</taxon>
        <taxon>Podosporaceae</taxon>
        <taxon>Podospora</taxon>
    </lineage>
</organism>
<accession>A0AAE0NPI6</accession>
<dbReference type="EMBL" id="JAULSW010000004">
    <property type="protein sequence ID" value="KAK3385332.1"/>
    <property type="molecule type" value="Genomic_DNA"/>
</dbReference>
<feature type="compositionally biased region" description="Polar residues" evidence="1">
    <location>
        <begin position="95"/>
        <end position="107"/>
    </location>
</feature>
<name>A0AAE0NPI6_9PEZI</name>
<feature type="compositionally biased region" description="Polar residues" evidence="1">
    <location>
        <begin position="136"/>
        <end position="146"/>
    </location>
</feature>
<feature type="region of interest" description="Disordered" evidence="1">
    <location>
        <begin position="87"/>
        <end position="179"/>
    </location>
</feature>
<comment type="caution">
    <text evidence="2">The sequence shown here is derived from an EMBL/GenBank/DDBJ whole genome shotgun (WGS) entry which is preliminary data.</text>
</comment>
<sequence>MSRFTTNLQRNPVAIHALASTGYVNQESLTTTKNSAFPFQANRNSMSALVSNGYGSHQTLSGSIRKGVAVKRDPGSIYYDRSLFQSSASHRRSMPSDQFDNFESTGGSLDRPAHKKRRVQPSTRVHGDDDRRLHQWLQQLEVSKQPTLKMPKKDYVSLSPPQKKNNSKPFSEFPDASPSDGCDHPPAACLGCIKMNMRAALKAKSFSDKVATCPECNASLGYDAVKAFEDPETFGVYDNHLMKKAAEKLGGWFSCPGLGRECGSGQIHDGGEAGPIHETMSCDEYDRFQEDPDNFRSTFEVANEAAEAKAPKKTAMKAKVSKRGSKAQVTKPKKGVSSAAAVRAQAVKDTKRKKAEENASKQGSWMCLVDFDDVRKNSNDAHKRSCSSHSDNLPALIRNFGDYA</sequence>
<evidence type="ECO:0000313" key="3">
    <source>
        <dbReference type="Proteomes" id="UP001285441"/>
    </source>
</evidence>
<proteinExistence type="predicted"/>
<dbReference type="Proteomes" id="UP001285441">
    <property type="component" value="Unassembled WGS sequence"/>
</dbReference>